<comment type="caution">
    <text evidence="13">The sequence shown here is derived from an EMBL/GenBank/DDBJ whole genome shotgun (WGS) entry which is preliminary data.</text>
</comment>
<dbReference type="PANTHER" id="PTHR30313:SF2">
    <property type="entry name" value="DNA PRIMASE"/>
    <property type="match status" value="1"/>
</dbReference>
<evidence type="ECO:0000256" key="6">
    <source>
        <dbReference type="ARBA" id="ARBA00022723"/>
    </source>
</evidence>
<keyword evidence="2" id="KW-0639">Primosome</keyword>
<evidence type="ECO:0000256" key="9">
    <source>
        <dbReference type="ARBA" id="ARBA00023163"/>
    </source>
</evidence>
<dbReference type="Pfam" id="PF13362">
    <property type="entry name" value="Toprim_3"/>
    <property type="match status" value="1"/>
</dbReference>
<dbReference type="SUPFAM" id="SSF57783">
    <property type="entry name" value="Zinc beta-ribbon"/>
    <property type="match status" value="1"/>
</dbReference>
<evidence type="ECO:0000256" key="7">
    <source>
        <dbReference type="ARBA" id="ARBA00022771"/>
    </source>
</evidence>
<dbReference type="InterPro" id="IPR055570">
    <property type="entry name" value="DUF7146"/>
</dbReference>
<dbReference type="EMBL" id="JAUSUW010000010">
    <property type="protein sequence ID" value="MDQ0422351.1"/>
    <property type="molecule type" value="Genomic_DNA"/>
</dbReference>
<proteinExistence type="predicted"/>
<feature type="coiled-coil region" evidence="10">
    <location>
        <begin position="109"/>
        <end position="136"/>
    </location>
</feature>
<evidence type="ECO:0000256" key="4">
    <source>
        <dbReference type="ARBA" id="ARBA00022695"/>
    </source>
</evidence>
<keyword evidence="4" id="KW-0548">Nucleotidyltransferase</keyword>
<dbReference type="InterPro" id="IPR006171">
    <property type="entry name" value="TOPRIM_dom"/>
</dbReference>
<evidence type="ECO:0000313" key="13">
    <source>
        <dbReference type="EMBL" id="MDQ0422351.1"/>
    </source>
</evidence>
<dbReference type="Pfam" id="PF01807">
    <property type="entry name" value="Zn_ribbon_DnaG"/>
    <property type="match status" value="1"/>
</dbReference>
<dbReference type="Gene3D" id="3.90.580.10">
    <property type="entry name" value="Zinc finger, CHC2-type domain"/>
    <property type="match status" value="1"/>
</dbReference>
<accession>A0ABU0GAG8</accession>
<dbReference type="Proteomes" id="UP001238496">
    <property type="component" value="Unassembled WGS sequence"/>
</dbReference>
<evidence type="ECO:0000256" key="1">
    <source>
        <dbReference type="ARBA" id="ARBA00022478"/>
    </source>
</evidence>
<name>A0ABU0GAG8_9HYPH</name>
<organism evidence="13 14">
    <name type="scientific">Peteryoungia aggregata LMG 23059</name>
    <dbReference type="NCBI Taxonomy" id="1368425"/>
    <lineage>
        <taxon>Bacteria</taxon>
        <taxon>Pseudomonadati</taxon>
        <taxon>Pseudomonadota</taxon>
        <taxon>Alphaproteobacteria</taxon>
        <taxon>Hyphomicrobiales</taxon>
        <taxon>Rhizobiaceae</taxon>
        <taxon>Peteryoungia</taxon>
    </lineage>
</organism>
<keyword evidence="10" id="KW-0175">Coiled coil</keyword>
<dbReference type="PANTHER" id="PTHR30313">
    <property type="entry name" value="DNA PRIMASE"/>
    <property type="match status" value="1"/>
</dbReference>
<evidence type="ECO:0000256" key="11">
    <source>
        <dbReference type="SAM" id="MobiDB-lite"/>
    </source>
</evidence>
<dbReference type="InterPro" id="IPR036977">
    <property type="entry name" value="DNA_primase_Znf_CHC2"/>
</dbReference>
<keyword evidence="5" id="KW-0235">DNA replication</keyword>
<dbReference type="Pfam" id="PF23639">
    <property type="entry name" value="DUF7146"/>
    <property type="match status" value="1"/>
</dbReference>
<keyword evidence="1" id="KW-0240">DNA-directed RNA polymerase</keyword>
<evidence type="ECO:0000259" key="12">
    <source>
        <dbReference type="SMART" id="SM00400"/>
    </source>
</evidence>
<dbReference type="SMART" id="SM00400">
    <property type="entry name" value="ZnF_CHCC"/>
    <property type="match status" value="1"/>
</dbReference>
<evidence type="ECO:0000256" key="8">
    <source>
        <dbReference type="ARBA" id="ARBA00022833"/>
    </source>
</evidence>
<keyword evidence="6" id="KW-0479">Metal-binding</keyword>
<feature type="region of interest" description="Disordered" evidence="11">
    <location>
        <begin position="109"/>
        <end position="136"/>
    </location>
</feature>
<evidence type="ECO:0000256" key="3">
    <source>
        <dbReference type="ARBA" id="ARBA00022679"/>
    </source>
</evidence>
<feature type="domain" description="Zinc finger CHC2-type" evidence="12">
    <location>
        <begin position="39"/>
        <end position="93"/>
    </location>
</feature>
<keyword evidence="3" id="KW-0808">Transferase</keyword>
<gene>
    <name evidence="13" type="ORF">J2045_003399</name>
</gene>
<evidence type="ECO:0000256" key="2">
    <source>
        <dbReference type="ARBA" id="ARBA00022515"/>
    </source>
</evidence>
<evidence type="ECO:0000313" key="14">
    <source>
        <dbReference type="Proteomes" id="UP001238496"/>
    </source>
</evidence>
<keyword evidence="7" id="KW-0863">Zinc-finger</keyword>
<keyword evidence="9" id="KW-0804">Transcription</keyword>
<dbReference type="InterPro" id="IPR050219">
    <property type="entry name" value="DnaG_primase"/>
</dbReference>
<protein>
    <recommendedName>
        <fullName evidence="12">Zinc finger CHC2-type domain-containing protein</fullName>
    </recommendedName>
</protein>
<evidence type="ECO:0000256" key="5">
    <source>
        <dbReference type="ARBA" id="ARBA00022705"/>
    </source>
</evidence>
<dbReference type="InterPro" id="IPR002694">
    <property type="entry name" value="Znf_CHC2"/>
</dbReference>
<keyword evidence="8" id="KW-0862">Zinc</keyword>
<sequence>MRFTEQFLDEIRERVPISEVVGKRVTWDRAKTRPAKGDYWACCPIHGEKKPSFHCEDKKGRYHCFGCGASGDHFKFLHQLDGLSFPRAVEVIANMAGIALPGGGIETQAEREERLKRERAREASKAKREREQARENKWKDDTVKGVWASATPIAGTLGEGYLVGRDLELMPELPGLGEWPPSLRFHPSLPFKGGRHPALIGGVQNVRRELVAIWRIFLGPDGKALVDEDGKKIKLGFGNASGAAVRFGPAAPTLRLAEGMETALAVQRLTRNTFSVWATLSTSGMVGLDIPPGVKRLEIYADGDRHRLNRRTGEVEDPPGIRAANSLRERAQRQGIETVIFPSPEPDDWLDVYQAKVRHQRLMQRRYGE</sequence>
<reference evidence="13 14" key="1">
    <citation type="submission" date="2023-07" db="EMBL/GenBank/DDBJ databases">
        <title>Genomic Encyclopedia of Type Strains, Phase IV (KMG-IV): sequencing the most valuable type-strain genomes for metagenomic binning, comparative biology and taxonomic classification.</title>
        <authorList>
            <person name="Goeker M."/>
        </authorList>
    </citation>
    <scope>NUCLEOTIDE SEQUENCE [LARGE SCALE GENOMIC DNA]</scope>
    <source>
        <strain evidence="13 14">DSM 1111</strain>
    </source>
</reference>
<keyword evidence="14" id="KW-1185">Reference proteome</keyword>
<evidence type="ECO:0000256" key="10">
    <source>
        <dbReference type="SAM" id="Coils"/>
    </source>
</evidence>